<feature type="region of interest" description="Disordered" evidence="1">
    <location>
        <begin position="232"/>
        <end position="278"/>
    </location>
</feature>
<proteinExistence type="predicted"/>
<name>A0AAN7W437_9PEZI</name>
<organism evidence="3 4">
    <name type="scientific">Elasticomyces elasticus</name>
    <dbReference type="NCBI Taxonomy" id="574655"/>
    <lineage>
        <taxon>Eukaryota</taxon>
        <taxon>Fungi</taxon>
        <taxon>Dikarya</taxon>
        <taxon>Ascomycota</taxon>
        <taxon>Pezizomycotina</taxon>
        <taxon>Dothideomycetes</taxon>
        <taxon>Dothideomycetidae</taxon>
        <taxon>Mycosphaerellales</taxon>
        <taxon>Teratosphaeriaceae</taxon>
        <taxon>Elasticomyces</taxon>
    </lineage>
</organism>
<gene>
    <name evidence="3" type="ORF">LTR97_010032</name>
</gene>
<feature type="signal peptide" evidence="2">
    <location>
        <begin position="1"/>
        <end position="25"/>
    </location>
</feature>
<evidence type="ECO:0000313" key="4">
    <source>
        <dbReference type="Proteomes" id="UP001310594"/>
    </source>
</evidence>
<evidence type="ECO:0000256" key="2">
    <source>
        <dbReference type="SAM" id="SignalP"/>
    </source>
</evidence>
<feature type="compositionally biased region" description="Polar residues" evidence="1">
    <location>
        <begin position="232"/>
        <end position="242"/>
    </location>
</feature>
<accession>A0AAN7W437</accession>
<feature type="chain" id="PRO_5042851837" description="Apple domain-containing protein" evidence="2">
    <location>
        <begin position="26"/>
        <end position="608"/>
    </location>
</feature>
<comment type="caution">
    <text evidence="3">The sequence shown here is derived from an EMBL/GenBank/DDBJ whole genome shotgun (WGS) entry which is preliminary data.</text>
</comment>
<dbReference type="AlphaFoldDB" id="A0AAN7W437"/>
<protein>
    <recommendedName>
        <fullName evidence="5">Apple domain-containing protein</fullName>
    </recommendedName>
</protein>
<feature type="compositionally biased region" description="Polar residues" evidence="1">
    <location>
        <begin position="257"/>
        <end position="269"/>
    </location>
</feature>
<evidence type="ECO:0008006" key="5">
    <source>
        <dbReference type="Google" id="ProtNLM"/>
    </source>
</evidence>
<keyword evidence="2" id="KW-0732">Signal</keyword>
<dbReference type="Proteomes" id="UP001310594">
    <property type="component" value="Unassembled WGS sequence"/>
</dbReference>
<sequence length="608" mass="62395">MRFSEHGSKGFLLHNLLFFATFASAQSNPEQTNAASSNQTNTNSTGNPSVATYSGTQTVTIGPTLTTTLYGGTLTTTVFATLPTGGSLTTVSSGSSTNSYYVYSTAASSLELGGGASLCFDCCLWPCIVTGVQAAATPSPEFLLARINRARQVTGAETSPGTCPTAQPGTGTTTIFRVVSTLTRCDAQPVCPSPGWGIIGQSNVPGASTIVTGNSHGTTSFVQFPTTSASSPMSLNLANSDPGSSGGSVRASSSVVPNTATSGAASSTGPPTPPNTALPTCPYSSGAVFTDYYGSQYRIQCDTLFTNTIISTQTQTRLSECVIACDKYSRDNIGGAKCVGASWISDQANDNCLLFDGSNGVPTRGTHSATLLTGLVTPPGNGGNDTSPSGVLTSIGSVITPTAIITSPPETDPYTSTVYGVSTAVSTVVGTDGHTSLVTYGVTTAISQHVVNRLVTTLTVTATTVSVSMGISYIVSYIVSTAAGPTQTLQLGAGATVTIHDTTTLGIRTVFAGPTVTTYGGTRTETTTVGTAGTQTIHDVSFAPTETTTVYLYPSSSVSSSYCRPFPTEYLHGAVPVKKRDTGVIEGLVNIDTYAPMLDRDDKPRALY</sequence>
<feature type="compositionally biased region" description="Low complexity" evidence="1">
    <location>
        <begin position="31"/>
        <end position="45"/>
    </location>
</feature>
<feature type="region of interest" description="Disordered" evidence="1">
    <location>
        <begin position="30"/>
        <end position="53"/>
    </location>
</feature>
<evidence type="ECO:0000256" key="1">
    <source>
        <dbReference type="SAM" id="MobiDB-lite"/>
    </source>
</evidence>
<evidence type="ECO:0000313" key="3">
    <source>
        <dbReference type="EMBL" id="KAK5693463.1"/>
    </source>
</evidence>
<feature type="compositionally biased region" description="Low complexity" evidence="1">
    <location>
        <begin position="247"/>
        <end position="256"/>
    </location>
</feature>
<dbReference type="EMBL" id="JAVRQU010000017">
    <property type="protein sequence ID" value="KAK5693463.1"/>
    <property type="molecule type" value="Genomic_DNA"/>
</dbReference>
<reference evidence="3" key="1">
    <citation type="submission" date="2023-08" db="EMBL/GenBank/DDBJ databases">
        <title>Black Yeasts Isolated from many extreme environments.</title>
        <authorList>
            <person name="Coleine C."/>
            <person name="Stajich J.E."/>
            <person name="Selbmann L."/>
        </authorList>
    </citation>
    <scope>NUCLEOTIDE SEQUENCE</scope>
    <source>
        <strain evidence="3">CCFEE 5810</strain>
    </source>
</reference>